<organism evidence="1">
    <name type="scientific">Oryza brachyantha</name>
    <name type="common">malo sina</name>
    <dbReference type="NCBI Taxonomy" id="4533"/>
    <lineage>
        <taxon>Eukaryota</taxon>
        <taxon>Viridiplantae</taxon>
        <taxon>Streptophyta</taxon>
        <taxon>Embryophyta</taxon>
        <taxon>Tracheophyta</taxon>
        <taxon>Spermatophyta</taxon>
        <taxon>Magnoliopsida</taxon>
        <taxon>Liliopsida</taxon>
        <taxon>Poales</taxon>
        <taxon>Poaceae</taxon>
        <taxon>BOP clade</taxon>
        <taxon>Oryzoideae</taxon>
        <taxon>Oryzeae</taxon>
        <taxon>Oryzinae</taxon>
        <taxon>Oryza</taxon>
    </lineage>
</organism>
<name>J3MSU9_ORYBR</name>
<accession>J3MSU9</accession>
<reference evidence="1" key="1">
    <citation type="journal article" date="2013" name="Nat. Commun.">
        <title>Whole-genome sequencing of Oryza brachyantha reveals mechanisms underlying Oryza genome evolution.</title>
        <authorList>
            <person name="Chen J."/>
            <person name="Huang Q."/>
            <person name="Gao D."/>
            <person name="Wang J."/>
            <person name="Lang Y."/>
            <person name="Liu T."/>
            <person name="Li B."/>
            <person name="Bai Z."/>
            <person name="Luis Goicoechea J."/>
            <person name="Liang C."/>
            <person name="Chen C."/>
            <person name="Zhang W."/>
            <person name="Sun S."/>
            <person name="Liao Y."/>
            <person name="Zhang X."/>
            <person name="Yang L."/>
            <person name="Song C."/>
            <person name="Wang M."/>
            <person name="Shi J."/>
            <person name="Liu G."/>
            <person name="Liu J."/>
            <person name="Zhou H."/>
            <person name="Zhou W."/>
            <person name="Yu Q."/>
            <person name="An N."/>
            <person name="Chen Y."/>
            <person name="Cai Q."/>
            <person name="Wang B."/>
            <person name="Liu B."/>
            <person name="Min J."/>
            <person name="Huang Y."/>
            <person name="Wu H."/>
            <person name="Li Z."/>
            <person name="Zhang Y."/>
            <person name="Yin Y."/>
            <person name="Song W."/>
            <person name="Jiang J."/>
            <person name="Jackson S.A."/>
            <person name="Wing R.A."/>
            <person name="Wang J."/>
            <person name="Chen M."/>
        </authorList>
    </citation>
    <scope>NUCLEOTIDE SEQUENCE [LARGE SCALE GENOMIC DNA]</scope>
    <source>
        <strain evidence="1">cv. IRGC 101232</strain>
    </source>
</reference>
<keyword evidence="2" id="KW-1185">Reference proteome</keyword>
<dbReference type="Proteomes" id="UP000006038">
    <property type="component" value="Chromosome 8"/>
</dbReference>
<evidence type="ECO:0000313" key="1">
    <source>
        <dbReference type="EnsemblPlants" id="OB08G21790.1"/>
    </source>
</evidence>
<dbReference type="EnsemblPlants" id="OB08G21790.1">
    <property type="protein sequence ID" value="OB08G21790.1"/>
    <property type="gene ID" value="OB08G21790"/>
</dbReference>
<proteinExistence type="predicted"/>
<dbReference type="HOGENOM" id="CLU_1963003_0_0_1"/>
<sequence length="128" mass="14478">MKNSKSFTRCVILFDITSHDGAGVGVVVAEEGGEALLLAWGDRHHGVHAADVARRRSLVVRRRRRHVGVGVGHVGPQLHPLPRRLRPPQHPLRLHHPLHRHLRLLPVYLHRLHPCTCPIHICIPSQNF</sequence>
<dbReference type="AlphaFoldDB" id="J3MSU9"/>
<evidence type="ECO:0000313" key="2">
    <source>
        <dbReference type="Proteomes" id="UP000006038"/>
    </source>
</evidence>
<reference evidence="1" key="2">
    <citation type="submission" date="2013-04" db="UniProtKB">
        <authorList>
            <consortium name="EnsemblPlants"/>
        </authorList>
    </citation>
    <scope>IDENTIFICATION</scope>
</reference>
<dbReference type="OMA" id="IHICIPS"/>
<dbReference type="Gramene" id="OB08G21790.1">
    <property type="protein sequence ID" value="OB08G21790.1"/>
    <property type="gene ID" value="OB08G21790"/>
</dbReference>
<protein>
    <submittedName>
        <fullName evidence="1">Uncharacterized protein</fullName>
    </submittedName>
</protein>